<dbReference type="EMBL" id="CENE01000024">
    <property type="protein sequence ID" value="CEQ42325.1"/>
    <property type="molecule type" value="Genomic_DNA"/>
</dbReference>
<dbReference type="SUPFAM" id="SSF49879">
    <property type="entry name" value="SMAD/FHA domain"/>
    <property type="match status" value="1"/>
</dbReference>
<dbReference type="PANTHER" id="PTHR23106">
    <property type="entry name" value="ANGIOGENIC FACTOR WITH G PATCH AND FHA DOMAINS 1"/>
    <property type="match status" value="1"/>
</dbReference>
<organism evidence="3 4">
    <name type="scientific">Sporidiobolus salmonicolor</name>
    <name type="common">Yeast-like fungus</name>
    <name type="synonym">Sporobolomyces salmonicolor</name>
    <dbReference type="NCBI Taxonomy" id="5005"/>
    <lineage>
        <taxon>Eukaryota</taxon>
        <taxon>Fungi</taxon>
        <taxon>Dikarya</taxon>
        <taxon>Basidiomycota</taxon>
        <taxon>Pucciniomycotina</taxon>
        <taxon>Microbotryomycetes</taxon>
        <taxon>Sporidiobolales</taxon>
        <taxon>Sporidiobolaceae</taxon>
        <taxon>Sporobolomyces</taxon>
    </lineage>
</organism>
<dbReference type="Proteomes" id="UP000243876">
    <property type="component" value="Unassembled WGS sequence"/>
</dbReference>
<dbReference type="InterPro" id="IPR008984">
    <property type="entry name" value="SMAD_FHA_dom_sf"/>
</dbReference>
<dbReference type="OrthoDB" id="21470at2759"/>
<sequence>MPALGEPRPSTSAWQWHSHYRLYYNPTTRQWAAPQPDGSWKYADADAADAADAAAPRENGLEEGEIEGGLFDPREEQVWPGDDDDEAVAGPDPFAHAPLLRLVVKSSDPAILPPEHTVASLDPAEPVSIGRDRSHERRIRLKELAVSKAHATLFWSVDPEAEQGGFWAVVDNGSTHGTYLRSDGKRTEIRLSEPKKGGVPHPLHHLDTLRAGSTTFVVHIHPSFACSACTVASDSSNLIPLLSAPTDDPSKATPTYATKTKEEKEQERREQMRGLKEKLLKPATNRTPAPSAPTTVPSPTASSRPSSPAFVDRAAARRARDASARPSRPAAAKPGPTPFFTVPGRTPTSSFAAPPSASAAPPASYSAPNPFSSDSKGAQLLSKLSGPAASPSPTATSSTLPGSNRSPGLGTLIEARTLDTSAVGRDARPGLGSRPLVDIATLGGAASGASEKRDWREDVREASRKRFREIGRGTST</sequence>
<dbReference type="InterPro" id="IPR000253">
    <property type="entry name" value="FHA_dom"/>
</dbReference>
<proteinExistence type="predicted"/>
<accession>A0A0D6ERY1</accession>
<gene>
    <name evidence="3" type="primary">SPOSA6832_04116</name>
</gene>
<dbReference type="PROSITE" id="PS50006">
    <property type="entry name" value="FHA_DOMAIN"/>
    <property type="match status" value="1"/>
</dbReference>
<dbReference type="Pfam" id="PF00498">
    <property type="entry name" value="FHA"/>
    <property type="match status" value="1"/>
</dbReference>
<feature type="domain" description="FHA" evidence="2">
    <location>
        <begin position="127"/>
        <end position="180"/>
    </location>
</feature>
<reference evidence="4" key="1">
    <citation type="submission" date="2015-02" db="EMBL/GenBank/DDBJ databases">
        <authorList>
            <person name="Gon?alves P."/>
        </authorList>
    </citation>
    <scope>NUCLEOTIDE SEQUENCE [LARGE SCALE GENOMIC DNA]</scope>
</reference>
<feature type="compositionally biased region" description="Low complexity" evidence="1">
    <location>
        <begin position="347"/>
        <end position="373"/>
    </location>
</feature>
<dbReference type="InterPro" id="IPR053027">
    <property type="entry name" value="AGGF1"/>
</dbReference>
<feature type="compositionally biased region" description="Basic and acidic residues" evidence="1">
    <location>
        <begin position="314"/>
        <end position="323"/>
    </location>
</feature>
<protein>
    <submittedName>
        <fullName evidence="3">SPOSA6832_04116-mRNA-1:cds</fullName>
    </submittedName>
</protein>
<feature type="compositionally biased region" description="Basic and acidic residues" evidence="1">
    <location>
        <begin position="259"/>
        <end position="280"/>
    </location>
</feature>
<evidence type="ECO:0000259" key="2">
    <source>
        <dbReference type="PROSITE" id="PS50006"/>
    </source>
</evidence>
<evidence type="ECO:0000256" key="1">
    <source>
        <dbReference type="SAM" id="MobiDB-lite"/>
    </source>
</evidence>
<dbReference type="SMART" id="SM00240">
    <property type="entry name" value="FHA"/>
    <property type="match status" value="1"/>
</dbReference>
<dbReference type="PANTHER" id="PTHR23106:SF24">
    <property type="entry name" value="ANGIOGENIC FACTOR WITH G PATCH AND FHA DOMAINS 1"/>
    <property type="match status" value="1"/>
</dbReference>
<feature type="compositionally biased region" description="Low complexity" evidence="1">
    <location>
        <begin position="287"/>
        <end position="313"/>
    </location>
</feature>
<feature type="region of interest" description="Disordered" evidence="1">
    <location>
        <begin position="241"/>
        <end position="434"/>
    </location>
</feature>
<dbReference type="Gene3D" id="2.60.200.20">
    <property type="match status" value="1"/>
</dbReference>
<keyword evidence="4" id="KW-1185">Reference proteome</keyword>
<dbReference type="AlphaFoldDB" id="A0A0D6ERY1"/>
<evidence type="ECO:0000313" key="4">
    <source>
        <dbReference type="Proteomes" id="UP000243876"/>
    </source>
</evidence>
<evidence type="ECO:0000313" key="3">
    <source>
        <dbReference type="EMBL" id="CEQ42325.1"/>
    </source>
</evidence>
<feature type="compositionally biased region" description="Low complexity" evidence="1">
    <location>
        <begin position="384"/>
        <end position="403"/>
    </location>
</feature>
<feature type="region of interest" description="Disordered" evidence="1">
    <location>
        <begin position="33"/>
        <end position="68"/>
    </location>
</feature>
<name>A0A0D6ERY1_SPOSA</name>